<dbReference type="InterPro" id="IPR024624">
    <property type="entry name" value="Pyridox_Oxase_Alr4036_FMN-bd"/>
</dbReference>
<evidence type="ECO:0000313" key="2">
    <source>
        <dbReference type="EMBL" id="ACN17455.1"/>
    </source>
</evidence>
<dbReference type="InterPro" id="IPR012349">
    <property type="entry name" value="Split_barrel_FMN-bd"/>
</dbReference>
<dbReference type="STRING" id="177437.HRM2_43990"/>
<dbReference type="OrthoDB" id="5120525at2"/>
<keyword evidence="3" id="KW-1185">Reference proteome</keyword>
<gene>
    <name evidence="2" type="ordered locus">HRM2_43990</name>
</gene>
<protein>
    <submittedName>
        <fullName evidence="2">Pyridoxamine-phosphate oxidase</fullName>
    </submittedName>
</protein>
<organism evidence="2 3">
    <name type="scientific">Desulforapulum autotrophicum (strain ATCC 43914 / DSM 3382 / VKM B-1955 / HRM2)</name>
    <name type="common">Desulfobacterium autotrophicum</name>
    <dbReference type="NCBI Taxonomy" id="177437"/>
    <lineage>
        <taxon>Bacteria</taxon>
        <taxon>Pseudomonadati</taxon>
        <taxon>Thermodesulfobacteriota</taxon>
        <taxon>Desulfobacteria</taxon>
        <taxon>Desulfobacterales</taxon>
        <taxon>Desulfobacteraceae</taxon>
        <taxon>Desulforapulum</taxon>
    </lineage>
</organism>
<proteinExistence type="predicted"/>
<dbReference type="Pfam" id="PF12766">
    <property type="entry name" value="Pyridox_oxase_2"/>
    <property type="match status" value="1"/>
</dbReference>
<accession>C0QEV4</accession>
<name>C0QEV4_DESAH</name>
<dbReference type="EMBL" id="CP001087">
    <property type="protein sequence ID" value="ACN17455.1"/>
    <property type="molecule type" value="Genomic_DNA"/>
</dbReference>
<dbReference type="eggNOG" id="COG5135">
    <property type="taxonomic scope" value="Bacteria"/>
</dbReference>
<dbReference type="PANTHER" id="PTHR28243:SF1">
    <property type="entry name" value="PYRIDOXAMINE 5'-PHOSPHATE OXIDASE ALR4036 FAMILY FMN-BINDING DOMAIN-CONTAINING PROTEIN"/>
    <property type="match status" value="1"/>
</dbReference>
<dbReference type="SUPFAM" id="SSF50475">
    <property type="entry name" value="FMN-binding split barrel"/>
    <property type="match status" value="1"/>
</dbReference>
<dbReference type="HOGENOM" id="CLU_058669_0_0_7"/>
<sequence>MIFGKKEKISTLDDVLSSSWKSLHKGVRNFRHPFYRPALATMDGNKPDVRTVILRGFSDKDRTLICHCDARSPKVSQIQGNPDVSWLFYHPDKWLQLRLSGTARVHTNDKIAESQWKKVSLTSRINYCSRTSPGSPMGKASLAPSSFLRDKAPKLLDHPEARKNFAVIVCRFDQMDWLLLKLTGHIRAKFHWEDDRIDASWVIP</sequence>
<dbReference type="PANTHER" id="PTHR28243">
    <property type="entry name" value="AGL049CP"/>
    <property type="match status" value="1"/>
</dbReference>
<evidence type="ECO:0000313" key="3">
    <source>
        <dbReference type="Proteomes" id="UP000000442"/>
    </source>
</evidence>
<feature type="domain" description="Pyridoxamine 5'-phosphate oxidase Alr4036 family FMN-binding" evidence="1">
    <location>
        <begin position="18"/>
        <end position="106"/>
    </location>
</feature>
<dbReference type="KEGG" id="dat:HRM2_43990"/>
<dbReference type="GO" id="GO:0010181">
    <property type="term" value="F:FMN binding"/>
    <property type="evidence" value="ECO:0007669"/>
    <property type="project" value="InterPro"/>
</dbReference>
<evidence type="ECO:0000259" key="1">
    <source>
        <dbReference type="Pfam" id="PF12766"/>
    </source>
</evidence>
<dbReference type="Proteomes" id="UP000000442">
    <property type="component" value="Chromosome"/>
</dbReference>
<dbReference type="RefSeq" id="WP_015906183.1">
    <property type="nucleotide sequence ID" value="NC_012108.1"/>
</dbReference>
<reference evidence="2 3" key="1">
    <citation type="journal article" date="2009" name="Environ. Microbiol.">
        <title>Genome sequence of Desulfobacterium autotrophicum HRM2, a marine sulfate reducer oxidizing organic carbon completely to carbon dioxide.</title>
        <authorList>
            <person name="Strittmatter A.W."/>
            <person name="Liesegang H."/>
            <person name="Rabus R."/>
            <person name="Decker I."/>
            <person name="Amann J."/>
            <person name="Andres S."/>
            <person name="Henne A."/>
            <person name="Fricke W.F."/>
            <person name="Martinez-Arias R."/>
            <person name="Bartels D."/>
            <person name="Goesmann A."/>
            <person name="Krause L."/>
            <person name="Puehler A."/>
            <person name="Klenk H.P."/>
            <person name="Richter M."/>
            <person name="Schuler M."/>
            <person name="Gloeckner F.O."/>
            <person name="Meyerdierks A."/>
            <person name="Gottschalk G."/>
            <person name="Amann R."/>
        </authorList>
    </citation>
    <scope>NUCLEOTIDE SEQUENCE [LARGE SCALE GENOMIC DNA]</scope>
    <source>
        <strain evidence="3">ATCC 43914 / DSM 3382 / HRM2</strain>
    </source>
</reference>
<dbReference type="Gene3D" id="2.30.110.10">
    <property type="entry name" value="Electron Transport, Fmn-binding Protein, Chain A"/>
    <property type="match status" value="1"/>
</dbReference>
<dbReference type="AlphaFoldDB" id="C0QEV4"/>